<evidence type="ECO:0000313" key="3">
    <source>
        <dbReference type="Proteomes" id="UP000092716"/>
    </source>
</evidence>
<dbReference type="AlphaFoldDB" id="A0A1B1DUG2"/>
<proteinExistence type="predicted"/>
<dbReference type="OrthoDB" id="9977870at2759"/>
<dbReference type="GeneID" id="30907442"/>
<evidence type="ECO:0000256" key="1">
    <source>
        <dbReference type="SAM" id="MobiDB-lite"/>
    </source>
</evidence>
<feature type="compositionally biased region" description="Basic and acidic residues" evidence="1">
    <location>
        <begin position="318"/>
        <end position="333"/>
    </location>
</feature>
<dbReference type="KEGG" id="pcot:PCOAH_00007190"/>
<dbReference type="VEuPathDB" id="PlasmoDB:PCOAH_00007190"/>
<dbReference type="EMBL" id="CP016242">
    <property type="protein sequence ID" value="ANQ06436.1"/>
    <property type="molecule type" value="Genomic_DNA"/>
</dbReference>
<dbReference type="Proteomes" id="UP000092716">
    <property type="component" value="Chromosome 4"/>
</dbReference>
<evidence type="ECO:0000313" key="2">
    <source>
        <dbReference type="EMBL" id="ANQ06436.1"/>
    </source>
</evidence>
<reference evidence="3" key="1">
    <citation type="submission" date="2016-06" db="EMBL/GenBank/DDBJ databases">
        <title>First high quality genome sequence of Plasmodium coatneyi using continuous long reads from single molecule, real-time sequencing.</title>
        <authorList>
            <person name="Chien J.-T."/>
            <person name="Pakala S.B."/>
            <person name="Geraldo J.A."/>
            <person name="Lapp S.A."/>
            <person name="Barnwell J.W."/>
            <person name="Kissinger J.C."/>
            <person name="Galinski M.R."/>
            <person name="Humphrey J.C."/>
        </authorList>
    </citation>
    <scope>NUCLEOTIDE SEQUENCE [LARGE SCALE GENOMIC DNA]</scope>
    <source>
        <strain evidence="3">Hackeri</strain>
    </source>
</reference>
<feature type="region of interest" description="Disordered" evidence="1">
    <location>
        <begin position="474"/>
        <end position="522"/>
    </location>
</feature>
<gene>
    <name evidence="2" type="ORF">PCOAH_00007190</name>
</gene>
<accession>A0A1B1DUG2</accession>
<feature type="compositionally biased region" description="Polar residues" evidence="1">
    <location>
        <begin position="162"/>
        <end position="176"/>
    </location>
</feature>
<keyword evidence="3" id="KW-1185">Reference proteome</keyword>
<dbReference type="RefSeq" id="XP_019913131.1">
    <property type="nucleotide sequence ID" value="XM_020057529.1"/>
</dbReference>
<protein>
    <submittedName>
        <fullName evidence="2">Uncharacterized protein</fullName>
    </submittedName>
</protein>
<feature type="compositionally biased region" description="Basic and acidic residues" evidence="1">
    <location>
        <begin position="177"/>
        <end position="187"/>
    </location>
</feature>
<feature type="region of interest" description="Disordered" evidence="1">
    <location>
        <begin position="157"/>
        <end position="187"/>
    </location>
</feature>
<sequence length="929" mass="106664">MTNVVSALPNEEKDAWLNLNDIRQNAKKHNWKENPGKGSNYIFSKDNVKICIIGLKGLVTIDIRLLSGVNYKLCKSNLKKEEIYDLFSTNSFFNYTNDVLQKTVLCNSYDLTVKEKIDLFNKNDKSFLREVKCKDLFFLNRGKSPTLDSENVKAGTTKVKMNPTNGSAISSATNGERQGERNSIDFREEKKVQIKPLESTQTEIQPEEGKQLQKGNAHIRNSLYENELNLTPLSKAVNKAVLSKEKDKDKKGFLKKFFLFNKCLRNKVSENSKECPIEGGAKSPTGEDSPCGNDDSGEDPDVEGQQGGQIFPKGSTNRKGETKCSDYGVKEGDLEGEESSPPHILSDHTSEMDKAEMLIVGNSQVSRHIDANNHGESKTKEKKQNANDNLVGKEQELTLYIGRESNVLTPNNDTFGKFNSGEKSSLRYGSTKGNSKECLEWCDTLNSKREYHMSKSFTTHSLSEEDLNKEALHRMSASEDETANSCSGEGHTNGPENDPPNGPPLHTAKTNHTDLAPSSKGGEWCIRELSPSHSDCTPGDDVVDGEECTNGHLLRNVTDEGGSPIECNADHQPSNRCTHNTKAVNIYIQNNTVQYYGPKYGHSRKAKVRWTRDGDGLSHLKGYRSYGEKWGNKWGNKWSNKWNNRWDNHWDNWKNWDYCGDHRWNNWNGKYNHYNMAGKKSLLNGHSFPPRNSHHLAVRTAGRNNYMDKYSTYYSPSWTKRSPKYYTAGPRKVYNNGRGEMVGFHEEATYINGEEHKKNDKSDYPFWGVQKSKDVHHHFYDKSGFYITQKRNNYGHRKYNERKTSDALQPYEPHKNVKELEKEIYYKLSYLKHFKHDYTKSIPRYYCTLRHLLSPSRRGKQPPWLQNMIATNKCCYCDEQFSSLRSLENHFVHVKTHRIYYCCGKPFTSLKFLYIHLKRDNHYGYIYYY</sequence>
<feature type="region of interest" description="Disordered" evidence="1">
    <location>
        <begin position="271"/>
        <end position="347"/>
    </location>
</feature>
<organism evidence="2 3">
    <name type="scientific">Plasmodium coatneyi</name>
    <dbReference type="NCBI Taxonomy" id="208452"/>
    <lineage>
        <taxon>Eukaryota</taxon>
        <taxon>Sar</taxon>
        <taxon>Alveolata</taxon>
        <taxon>Apicomplexa</taxon>
        <taxon>Aconoidasida</taxon>
        <taxon>Haemosporida</taxon>
        <taxon>Plasmodiidae</taxon>
        <taxon>Plasmodium</taxon>
    </lineage>
</organism>
<name>A0A1B1DUG2_9APIC</name>